<sequence length="206" mass="23527">MMLRDLKHLLERNDELSESDFKSAANALLTRQFLYLADERPHYRLITDHFEYFHALFDALGWQLYLDQDFGYVGVLPGDEETYLRLDLTETLFLFIARLAFEEGVEARQTQDGKVHLSAADLLERYSVLTHRESPKKSDYIGLLKRFQRHGLLRLGDDDAATGLPRIALLPALRQVAGDHCLERLEAHLNKAGQANDIDSSEAGEP</sequence>
<evidence type="ECO:0000313" key="2">
    <source>
        <dbReference type="Proteomes" id="UP000483432"/>
    </source>
</evidence>
<accession>A0A7C9NRC4</accession>
<protein>
    <submittedName>
        <fullName evidence="1">DUF4194 domain-containing protein</fullName>
    </submittedName>
</protein>
<dbReference type="Proteomes" id="UP000483432">
    <property type="component" value="Unassembled WGS sequence"/>
</dbReference>
<proteinExistence type="predicted"/>
<dbReference type="EMBL" id="JAAFGW010000103">
    <property type="protein sequence ID" value="NDP48322.1"/>
    <property type="molecule type" value="Genomic_DNA"/>
</dbReference>
<organism evidence="1 2">
    <name type="scientific">Sulfuriferula multivorans</name>
    <dbReference type="NCBI Taxonomy" id="1559896"/>
    <lineage>
        <taxon>Bacteria</taxon>
        <taxon>Pseudomonadati</taxon>
        <taxon>Pseudomonadota</taxon>
        <taxon>Betaproteobacteria</taxon>
        <taxon>Nitrosomonadales</taxon>
        <taxon>Sulfuricellaceae</taxon>
        <taxon>Sulfuriferula</taxon>
    </lineage>
</organism>
<dbReference type="Pfam" id="PF13835">
    <property type="entry name" value="DUF4194"/>
    <property type="match status" value="1"/>
</dbReference>
<dbReference type="InterPro" id="IPR025449">
    <property type="entry name" value="JetB"/>
</dbReference>
<name>A0A7C9NRC4_9PROT</name>
<reference evidence="1 2" key="1">
    <citation type="submission" date="2019-09" db="EMBL/GenBank/DDBJ databases">
        <title>H2 Metabolism Revealed by Metagenomic Analysis in Subglacial Sediment of East Antarctica.</title>
        <authorList>
            <person name="Yang Z."/>
            <person name="Zhang Y."/>
            <person name="Lv Y."/>
            <person name="Yan W."/>
            <person name="Xiao X."/>
            <person name="Sun B."/>
            <person name="Ma H."/>
        </authorList>
    </citation>
    <scope>NUCLEOTIDE SEQUENCE [LARGE SCALE GENOMIC DNA]</scope>
    <source>
        <strain evidence="1">Bin2_2</strain>
    </source>
</reference>
<comment type="caution">
    <text evidence="1">The sequence shown here is derived from an EMBL/GenBank/DDBJ whole genome shotgun (WGS) entry which is preliminary data.</text>
</comment>
<gene>
    <name evidence="1" type="ORF">GZ085_08000</name>
</gene>
<evidence type="ECO:0000313" key="1">
    <source>
        <dbReference type="EMBL" id="NDP48322.1"/>
    </source>
</evidence>
<dbReference type="AlphaFoldDB" id="A0A7C9NRC4"/>